<dbReference type="InterPro" id="IPR050177">
    <property type="entry name" value="Lipid_A_modif_metabolic_enz"/>
</dbReference>
<name>A0ABP9C1L0_9GAMM</name>
<evidence type="ECO:0000313" key="2">
    <source>
        <dbReference type="EMBL" id="GAA4802472.1"/>
    </source>
</evidence>
<accession>A0ABP9C1L0</accession>
<protein>
    <submittedName>
        <fullName evidence="2">NAD(P)-dependent oxidoreductase</fullName>
    </submittedName>
</protein>
<dbReference type="RefSeq" id="WP_345304304.1">
    <property type="nucleotide sequence ID" value="NZ_BAABJE010000017.1"/>
</dbReference>
<reference evidence="3" key="1">
    <citation type="journal article" date="2019" name="Int. J. Syst. Evol. Microbiol.">
        <title>The Global Catalogue of Microorganisms (GCM) 10K type strain sequencing project: providing services to taxonomists for standard genome sequencing and annotation.</title>
        <authorList>
            <consortium name="The Broad Institute Genomics Platform"/>
            <consortium name="The Broad Institute Genome Sequencing Center for Infectious Disease"/>
            <person name="Wu L."/>
            <person name="Ma J."/>
        </authorList>
    </citation>
    <scope>NUCLEOTIDE SEQUENCE [LARGE SCALE GENOMIC DNA]</scope>
    <source>
        <strain evidence="3">JCM 18204</strain>
    </source>
</reference>
<dbReference type="Gene3D" id="3.40.50.720">
    <property type="entry name" value="NAD(P)-binding Rossmann-like Domain"/>
    <property type="match status" value="1"/>
</dbReference>
<gene>
    <name evidence="2" type="ORF">GCM10023307_31470</name>
</gene>
<dbReference type="EMBL" id="BAABJE010000017">
    <property type="protein sequence ID" value="GAA4802472.1"/>
    <property type="molecule type" value="Genomic_DNA"/>
</dbReference>
<sequence>MKILLTGASGFIGGRFMQRFRDMPGLELLGVGRRAMADADYRAVDLSRPFNLDFTPDVVIHAAALSSPFAPRREYLRHNVDATRHVIDWCRAHDLPKLIYISSSSVHYRPCDQLGIREDDPIGPAFANTYAETKAAGETLVRDYPGAWTILRPRAVFGPGDTVLFPRLLAAAKRGRLPRIVRDGPPAVGDLISVDALADYMLRAAQRSDAVGAFNLSHGEPVPMQAFIADIFRRLDLPPPTRTVSYRVARAAAHAAELAWTALPLRGEPPVTRFGIDVLSFSKTFDIAKARAVLGPPSQTLAEGIETFVAWQKAQPA</sequence>
<dbReference type="Proteomes" id="UP001499959">
    <property type="component" value="Unassembled WGS sequence"/>
</dbReference>
<dbReference type="PANTHER" id="PTHR43245:SF24">
    <property type="entry name" value="DEHYDROGENASE"/>
    <property type="match status" value="1"/>
</dbReference>
<evidence type="ECO:0000313" key="3">
    <source>
        <dbReference type="Proteomes" id="UP001499959"/>
    </source>
</evidence>
<feature type="domain" description="NAD-dependent epimerase/dehydratase" evidence="1">
    <location>
        <begin position="3"/>
        <end position="215"/>
    </location>
</feature>
<dbReference type="InterPro" id="IPR001509">
    <property type="entry name" value="Epimerase_deHydtase"/>
</dbReference>
<dbReference type="SUPFAM" id="SSF51735">
    <property type="entry name" value="NAD(P)-binding Rossmann-fold domains"/>
    <property type="match status" value="1"/>
</dbReference>
<dbReference type="InterPro" id="IPR036291">
    <property type="entry name" value="NAD(P)-bd_dom_sf"/>
</dbReference>
<keyword evidence="3" id="KW-1185">Reference proteome</keyword>
<comment type="caution">
    <text evidence="2">The sequence shown here is derived from an EMBL/GenBank/DDBJ whole genome shotgun (WGS) entry which is preliminary data.</text>
</comment>
<organism evidence="2 3">
    <name type="scientific">Lysobacter hankyongensis</name>
    <dbReference type="NCBI Taxonomy" id="1176535"/>
    <lineage>
        <taxon>Bacteria</taxon>
        <taxon>Pseudomonadati</taxon>
        <taxon>Pseudomonadota</taxon>
        <taxon>Gammaproteobacteria</taxon>
        <taxon>Lysobacterales</taxon>
        <taxon>Lysobacteraceae</taxon>
        <taxon>Lysobacter</taxon>
    </lineage>
</organism>
<proteinExistence type="predicted"/>
<evidence type="ECO:0000259" key="1">
    <source>
        <dbReference type="Pfam" id="PF01370"/>
    </source>
</evidence>
<dbReference type="PANTHER" id="PTHR43245">
    <property type="entry name" value="BIFUNCTIONAL POLYMYXIN RESISTANCE PROTEIN ARNA"/>
    <property type="match status" value="1"/>
</dbReference>
<dbReference type="Pfam" id="PF01370">
    <property type="entry name" value="Epimerase"/>
    <property type="match status" value="1"/>
</dbReference>